<keyword evidence="4" id="KW-0479">Metal-binding</keyword>
<sequence length="388" mass="42599">MSNPIYLDYHSTTPVDRRVAEKVYDYMVNNFGNSSSIDHIFGDRTQEAIKKAKRQIADLINSSPQEIIFTSGTTESINLVIQGLQPSRIIISPVEHKAVIDTCQAMAKKGLAEIIWLKVDKKARIDFNHLEKVCSQGADLLCIMGANNEVGNIYPIEEIGKIAQKYHIPFLCDGSQAVGKIPVNFEDWGITFLTISGHKLYAPKGIGALVIRKGYRLQPLIYGGGHQNGIRSGTLNVSGIVGLGEACYLRQLEMQEDESAIALKRNHLQSLLQSKIPQLVINGDTENRLAGNLHISIPNVPNSAIIARIRHKLAISTGSACSSATVSPSHVLRAMNLSDDLIEGALRIGVGKFTRDIEIEKSADIITNAVEKIFQLTGIYDADKFTRI</sequence>
<evidence type="ECO:0000256" key="4">
    <source>
        <dbReference type="ARBA" id="ARBA00022723"/>
    </source>
</evidence>
<evidence type="ECO:0000256" key="8">
    <source>
        <dbReference type="ARBA" id="ARBA00050776"/>
    </source>
</evidence>
<comment type="similarity">
    <text evidence="2">Belongs to the class-V pyridoxal-phosphate-dependent aminotransferase family. NifS/IscS subfamily.</text>
</comment>
<dbReference type="Gene3D" id="3.40.640.10">
    <property type="entry name" value="Type I PLP-dependent aspartate aminotransferase-like (Major domain)"/>
    <property type="match status" value="1"/>
</dbReference>
<dbReference type="Gene3D" id="3.90.1150.10">
    <property type="entry name" value="Aspartate Aminotransferase, domain 1"/>
    <property type="match status" value="1"/>
</dbReference>
<dbReference type="InterPro" id="IPR016454">
    <property type="entry name" value="Cysteine_dSase"/>
</dbReference>
<dbReference type="EMBL" id="CP138348">
    <property type="protein sequence ID" value="WPF88646.1"/>
    <property type="molecule type" value="Genomic_DNA"/>
</dbReference>
<evidence type="ECO:0000256" key="7">
    <source>
        <dbReference type="ARBA" id="ARBA00023014"/>
    </source>
</evidence>
<evidence type="ECO:0000256" key="5">
    <source>
        <dbReference type="ARBA" id="ARBA00022898"/>
    </source>
</evidence>
<dbReference type="SUPFAM" id="SSF53383">
    <property type="entry name" value="PLP-dependent transferases"/>
    <property type="match status" value="1"/>
</dbReference>
<proteinExistence type="inferred from homology"/>
<reference evidence="10" key="1">
    <citation type="submission" date="2023-11" db="EMBL/GenBank/DDBJ databases">
        <title>Genome sequence of Cyanobacterium aponinum BCRC AL20115.</title>
        <authorList>
            <person name="Chang H.-Y."/>
            <person name="Lin K.-M."/>
            <person name="Hsueh H.-T."/>
            <person name="Chu H.-A."/>
            <person name="Kuo C.-H."/>
        </authorList>
    </citation>
    <scope>NUCLEOTIDE SEQUENCE</scope>
    <source>
        <strain evidence="10">AL20115</strain>
    </source>
</reference>
<keyword evidence="5" id="KW-0663">Pyridoxal phosphate</keyword>
<dbReference type="RefSeq" id="WP_320001561.1">
    <property type="nucleotide sequence ID" value="NZ_CP138348.1"/>
</dbReference>
<dbReference type="Pfam" id="PF00266">
    <property type="entry name" value="Aminotran_5"/>
    <property type="match status" value="1"/>
</dbReference>
<evidence type="ECO:0000313" key="10">
    <source>
        <dbReference type="EMBL" id="WPF88646.1"/>
    </source>
</evidence>
<dbReference type="GO" id="GO:0031071">
    <property type="term" value="F:cysteine desulfurase activity"/>
    <property type="evidence" value="ECO:0007669"/>
    <property type="project" value="UniProtKB-EC"/>
</dbReference>
<keyword evidence="3" id="KW-0808">Transferase</keyword>
<name>A0AAF1C5D6_9CHRO</name>
<organism evidence="10">
    <name type="scientific">Cyanobacterium aponinum AL20115</name>
    <dbReference type="NCBI Taxonomy" id="3090662"/>
    <lineage>
        <taxon>Bacteria</taxon>
        <taxon>Bacillati</taxon>
        <taxon>Cyanobacteriota</taxon>
        <taxon>Cyanophyceae</taxon>
        <taxon>Oscillatoriophycideae</taxon>
        <taxon>Chroococcales</taxon>
        <taxon>Geminocystaceae</taxon>
        <taxon>Cyanobacterium</taxon>
    </lineage>
</organism>
<dbReference type="GO" id="GO:0046872">
    <property type="term" value="F:metal ion binding"/>
    <property type="evidence" value="ECO:0007669"/>
    <property type="project" value="UniProtKB-KW"/>
</dbReference>
<protein>
    <submittedName>
        <fullName evidence="10">Cysteine desulfurase family protein</fullName>
    </submittedName>
</protein>
<keyword evidence="7" id="KW-0411">Iron-sulfur</keyword>
<dbReference type="GO" id="GO:0051536">
    <property type="term" value="F:iron-sulfur cluster binding"/>
    <property type="evidence" value="ECO:0007669"/>
    <property type="project" value="UniProtKB-KW"/>
</dbReference>
<evidence type="ECO:0000256" key="6">
    <source>
        <dbReference type="ARBA" id="ARBA00023004"/>
    </source>
</evidence>
<feature type="domain" description="Aminotransferase class V" evidence="9">
    <location>
        <begin position="5"/>
        <end position="359"/>
    </location>
</feature>
<comment type="catalytic activity">
    <reaction evidence="8">
        <text>(sulfur carrier)-H + L-cysteine = (sulfur carrier)-SH + L-alanine</text>
        <dbReference type="Rhea" id="RHEA:43892"/>
        <dbReference type="Rhea" id="RHEA-COMP:14737"/>
        <dbReference type="Rhea" id="RHEA-COMP:14739"/>
        <dbReference type="ChEBI" id="CHEBI:29917"/>
        <dbReference type="ChEBI" id="CHEBI:35235"/>
        <dbReference type="ChEBI" id="CHEBI:57972"/>
        <dbReference type="ChEBI" id="CHEBI:64428"/>
        <dbReference type="EC" id="2.8.1.7"/>
    </reaction>
</comment>
<dbReference type="InterPro" id="IPR015422">
    <property type="entry name" value="PyrdxlP-dep_Trfase_small"/>
</dbReference>
<keyword evidence="6" id="KW-0408">Iron</keyword>
<evidence type="ECO:0000256" key="3">
    <source>
        <dbReference type="ARBA" id="ARBA00022679"/>
    </source>
</evidence>
<dbReference type="PANTHER" id="PTHR11601">
    <property type="entry name" value="CYSTEINE DESULFURYLASE FAMILY MEMBER"/>
    <property type="match status" value="1"/>
</dbReference>
<dbReference type="InterPro" id="IPR015421">
    <property type="entry name" value="PyrdxlP-dep_Trfase_major"/>
</dbReference>
<dbReference type="PIRSF" id="PIRSF005572">
    <property type="entry name" value="NifS"/>
    <property type="match status" value="1"/>
</dbReference>
<gene>
    <name evidence="10" type="ORF">SAY89_17940</name>
</gene>
<evidence type="ECO:0000259" key="9">
    <source>
        <dbReference type="Pfam" id="PF00266"/>
    </source>
</evidence>
<accession>A0AAF1C5D6</accession>
<evidence type="ECO:0000256" key="2">
    <source>
        <dbReference type="ARBA" id="ARBA00006490"/>
    </source>
</evidence>
<dbReference type="AlphaFoldDB" id="A0AAF1C5D6"/>
<dbReference type="InterPro" id="IPR015424">
    <property type="entry name" value="PyrdxlP-dep_Trfase"/>
</dbReference>
<dbReference type="PANTHER" id="PTHR11601:SF34">
    <property type="entry name" value="CYSTEINE DESULFURASE"/>
    <property type="match status" value="1"/>
</dbReference>
<dbReference type="InterPro" id="IPR000192">
    <property type="entry name" value="Aminotrans_V_dom"/>
</dbReference>
<comment type="cofactor">
    <cofactor evidence="1">
        <name>pyridoxal 5'-phosphate</name>
        <dbReference type="ChEBI" id="CHEBI:597326"/>
    </cofactor>
</comment>
<evidence type="ECO:0000256" key="1">
    <source>
        <dbReference type="ARBA" id="ARBA00001933"/>
    </source>
</evidence>